<keyword evidence="2" id="KW-0812">Transmembrane</keyword>
<feature type="transmembrane region" description="Helical" evidence="2">
    <location>
        <begin position="372"/>
        <end position="390"/>
    </location>
</feature>
<feature type="transmembrane region" description="Helical" evidence="2">
    <location>
        <begin position="231"/>
        <end position="249"/>
    </location>
</feature>
<dbReference type="STRING" id="52.CMC5_039870"/>
<dbReference type="Proteomes" id="UP000067626">
    <property type="component" value="Chromosome"/>
</dbReference>
<feature type="transmembrane region" description="Helical" evidence="2">
    <location>
        <begin position="348"/>
        <end position="365"/>
    </location>
</feature>
<accession>A0A0K1EG42</accession>
<organism evidence="3 4">
    <name type="scientific">Chondromyces crocatus</name>
    <dbReference type="NCBI Taxonomy" id="52"/>
    <lineage>
        <taxon>Bacteria</taxon>
        <taxon>Pseudomonadati</taxon>
        <taxon>Myxococcota</taxon>
        <taxon>Polyangia</taxon>
        <taxon>Polyangiales</taxon>
        <taxon>Polyangiaceae</taxon>
        <taxon>Chondromyces</taxon>
    </lineage>
</organism>
<feature type="compositionally biased region" description="Low complexity" evidence="1">
    <location>
        <begin position="63"/>
        <end position="73"/>
    </location>
</feature>
<sequence>MPTPSGDVEKRGSGGSSFPAPALPPEEGDAQETERETPLEGGLGEDGRSSEAEQDAAAEEHAGSAPPSAPAGALLREGAASVKGAASVDGTGEEGDGEAAVRSAGEGELDEAAAARGASDEGASGERASDEGASGERASGEETADEKEAGHEAGSPERAGERASDEGTFDEEEAGREALNRPPLLASEALMEDLAPIEPARDAARLWCAAVGLTLVVLGGLQVTALRPGGVASGFMGVVLGAITLVLALTRITYRQRAAAMLGIGLTSTLLGLVGSGPAVGIDAGGFAWGVARAIAAAALPAALAFRARYRAYAGARWLLGAAFAAALPFTVSVILRLTTHQIGLGEAGAILVILAMTAGLLGFMGEETTSAGAYLALAVNLSLAGDLVFDGLSGVEGLQAAEVGAVIGSGVAFAATSALTSIGLFQILAWRLAPAARRINLHRPPREAKKPTQPSSNDWLT</sequence>
<feature type="compositionally biased region" description="Basic and acidic residues" evidence="1">
    <location>
        <begin position="146"/>
        <end position="165"/>
    </location>
</feature>
<feature type="compositionally biased region" description="Polar residues" evidence="1">
    <location>
        <begin position="453"/>
        <end position="462"/>
    </location>
</feature>
<gene>
    <name evidence="3" type="ORF">CMC5_039870</name>
</gene>
<feature type="transmembrane region" description="Helical" evidence="2">
    <location>
        <begin position="318"/>
        <end position="336"/>
    </location>
</feature>
<dbReference type="OrthoDB" id="5516172at2"/>
<dbReference type="KEGG" id="ccro:CMC5_039870"/>
<name>A0A0K1EG42_CHOCO</name>
<evidence type="ECO:0000256" key="2">
    <source>
        <dbReference type="SAM" id="Phobius"/>
    </source>
</evidence>
<evidence type="ECO:0000313" key="4">
    <source>
        <dbReference type="Proteomes" id="UP000067626"/>
    </source>
</evidence>
<feature type="transmembrane region" description="Helical" evidence="2">
    <location>
        <begin position="206"/>
        <end position="225"/>
    </location>
</feature>
<feature type="transmembrane region" description="Helical" evidence="2">
    <location>
        <begin position="410"/>
        <end position="434"/>
    </location>
</feature>
<keyword evidence="2" id="KW-0472">Membrane</keyword>
<dbReference type="AlphaFoldDB" id="A0A0K1EG42"/>
<feature type="region of interest" description="Disordered" evidence="1">
    <location>
        <begin position="1"/>
        <end position="183"/>
    </location>
</feature>
<protein>
    <submittedName>
        <fullName evidence="3">Uncharacterized protein</fullName>
    </submittedName>
</protein>
<reference evidence="3 4" key="1">
    <citation type="submission" date="2015-07" db="EMBL/GenBank/DDBJ databases">
        <title>Genome analysis of myxobacterium Chondromyces crocatus Cm c5 reveals a high potential for natural compound synthesis and the genetic basis for the loss of fruiting body formation.</title>
        <authorList>
            <person name="Zaburannyi N."/>
            <person name="Bunk B."/>
            <person name="Maier J."/>
            <person name="Overmann J."/>
            <person name="Mueller R."/>
        </authorList>
    </citation>
    <scope>NUCLEOTIDE SEQUENCE [LARGE SCALE GENOMIC DNA]</scope>
    <source>
        <strain evidence="3 4">Cm c5</strain>
    </source>
</reference>
<proteinExistence type="predicted"/>
<dbReference type="RefSeq" id="WP_050431847.1">
    <property type="nucleotide sequence ID" value="NZ_CP012159.1"/>
</dbReference>
<dbReference type="EMBL" id="CP012159">
    <property type="protein sequence ID" value="AKT39836.1"/>
    <property type="molecule type" value="Genomic_DNA"/>
</dbReference>
<keyword evidence="2" id="KW-1133">Transmembrane helix</keyword>
<keyword evidence="4" id="KW-1185">Reference proteome</keyword>
<feature type="compositionally biased region" description="Low complexity" evidence="1">
    <location>
        <begin position="112"/>
        <end position="137"/>
    </location>
</feature>
<evidence type="ECO:0000313" key="3">
    <source>
        <dbReference type="EMBL" id="AKT39836.1"/>
    </source>
</evidence>
<feature type="transmembrane region" description="Helical" evidence="2">
    <location>
        <begin position="261"/>
        <end position="281"/>
    </location>
</feature>
<feature type="region of interest" description="Disordered" evidence="1">
    <location>
        <begin position="442"/>
        <end position="462"/>
    </location>
</feature>
<feature type="transmembrane region" description="Helical" evidence="2">
    <location>
        <begin position="287"/>
        <end position="306"/>
    </location>
</feature>
<evidence type="ECO:0000256" key="1">
    <source>
        <dbReference type="SAM" id="MobiDB-lite"/>
    </source>
</evidence>